<evidence type="ECO:0000256" key="6">
    <source>
        <dbReference type="SAM" id="MobiDB-lite"/>
    </source>
</evidence>
<organism evidence="10 11">
    <name type="scientific">Popillia japonica</name>
    <name type="common">Japanese beetle</name>
    <dbReference type="NCBI Taxonomy" id="7064"/>
    <lineage>
        <taxon>Eukaryota</taxon>
        <taxon>Metazoa</taxon>
        <taxon>Ecdysozoa</taxon>
        <taxon>Arthropoda</taxon>
        <taxon>Hexapoda</taxon>
        <taxon>Insecta</taxon>
        <taxon>Pterygota</taxon>
        <taxon>Neoptera</taxon>
        <taxon>Endopterygota</taxon>
        <taxon>Coleoptera</taxon>
        <taxon>Polyphaga</taxon>
        <taxon>Scarabaeiformia</taxon>
        <taxon>Scarabaeidae</taxon>
        <taxon>Rutelinae</taxon>
        <taxon>Popillia</taxon>
    </lineage>
</organism>
<evidence type="ECO:0000256" key="1">
    <source>
        <dbReference type="ARBA" id="ARBA00004123"/>
    </source>
</evidence>
<dbReference type="AlphaFoldDB" id="A0AAW1LVH8"/>
<dbReference type="InterPro" id="IPR054300">
    <property type="entry name" value="OB_DPOA2"/>
</dbReference>
<feature type="domain" description="DNA polymerase alpha/delta/epsilon subunit B" evidence="7">
    <location>
        <begin position="313"/>
        <end position="513"/>
    </location>
</feature>
<dbReference type="PIRSF" id="PIRSF018300">
    <property type="entry name" value="DNA_pol_alph_2"/>
    <property type="match status" value="1"/>
</dbReference>
<dbReference type="InterPro" id="IPR043034">
    <property type="entry name" value="DNA_pol_alpha_B_N_sf"/>
</dbReference>
<feature type="domain" description="DNA polymerase alpha subunit B OB" evidence="9">
    <location>
        <begin position="199"/>
        <end position="293"/>
    </location>
</feature>
<comment type="caution">
    <text evidence="10">The sequence shown here is derived from an EMBL/GenBank/DDBJ whole genome shotgun (WGS) entry which is preliminary data.</text>
</comment>
<proteinExistence type="inferred from homology"/>
<dbReference type="InterPro" id="IPR013627">
    <property type="entry name" value="Pol_alpha_B_N"/>
</dbReference>
<dbReference type="Pfam" id="PF22062">
    <property type="entry name" value="OB_DPOA2"/>
    <property type="match status" value="1"/>
</dbReference>
<dbReference type="Pfam" id="PF08418">
    <property type="entry name" value="Pol_alpha_B_N"/>
    <property type="match status" value="1"/>
</dbReference>
<dbReference type="Pfam" id="PF04042">
    <property type="entry name" value="DNA_pol_E_B"/>
    <property type="match status" value="1"/>
</dbReference>
<reference evidence="10 11" key="1">
    <citation type="journal article" date="2024" name="BMC Genomics">
        <title>De novo assembly and annotation of Popillia japonica's genome with initial clues to its potential as an invasive pest.</title>
        <authorList>
            <person name="Cucini C."/>
            <person name="Boschi S."/>
            <person name="Funari R."/>
            <person name="Cardaioli E."/>
            <person name="Iannotti N."/>
            <person name="Marturano G."/>
            <person name="Paoli F."/>
            <person name="Bruttini M."/>
            <person name="Carapelli A."/>
            <person name="Frati F."/>
            <person name="Nardi F."/>
        </authorList>
    </citation>
    <scope>NUCLEOTIDE SEQUENCE [LARGE SCALE GENOMIC DNA]</scope>
    <source>
        <strain evidence="10">DMR45628</strain>
    </source>
</reference>
<comment type="subcellular location">
    <subcellularLocation>
        <location evidence="1">Nucleus</location>
    </subcellularLocation>
</comment>
<dbReference type="Gene3D" id="1.10.8.530">
    <property type="entry name" value="DNA polymerase alpha-primase, subunit B, N-terminal domain"/>
    <property type="match status" value="1"/>
</dbReference>
<feature type="compositionally biased region" description="Polar residues" evidence="6">
    <location>
        <begin position="75"/>
        <end position="85"/>
    </location>
</feature>
<sequence length="560" mass="63612">MSEKELIAALEFIGQRPTKPVIEKCLEICLKYSIDAEELTDHWSAFSITHLKEAHISVEGIILLEQKVLNKQNTASSQDTSTIKKSQYDNDDNSKNVNDNVERLENTDTSFMSDLNDDYINENDSLRTECIAEVEMDIEYIKYQDRSGSGTIVASFGNNSYISVNTNQIFDIAITGSEWYTQQNYTGLYSTQARVANRFDNHIDYIGRIILEKHNIEVLQHEGNLVIYGRIKSEDGNKINNKTVILETSRDFNGPKEIVLNISNTKSYSLFSGQIIAAKGITVAKNFIVQEIYTDACPEFPSELPNIHESLRIIVGVGPFTLSGNLLYEPLQDLLKQIIKEKPNILILIGPFVDSTHPDILTIEETFENYFETLLKNIMDCLVGWPIQIILVPSFNDAHHFPCYPTPSYILKDQANLKYVPNPCLLSINGFIIGINSLDILFQLTKQEISKNVQKDRMGRLAAHILQQRNFFPLYPNRDTVISIDYEHLLKDCTINMKPHLLILPSVLRYFIKNVDGCLVINPERLAKKHGGGTYAVVNINPISREQNIIDDISCEIRNI</sequence>
<evidence type="ECO:0000313" key="11">
    <source>
        <dbReference type="Proteomes" id="UP001458880"/>
    </source>
</evidence>
<dbReference type="EMBL" id="JASPKY010000089">
    <property type="protein sequence ID" value="KAK9738231.1"/>
    <property type="molecule type" value="Genomic_DNA"/>
</dbReference>
<evidence type="ECO:0000256" key="3">
    <source>
        <dbReference type="ARBA" id="ARBA00018596"/>
    </source>
</evidence>
<dbReference type="GO" id="GO:0003677">
    <property type="term" value="F:DNA binding"/>
    <property type="evidence" value="ECO:0007669"/>
    <property type="project" value="InterPro"/>
</dbReference>
<dbReference type="InterPro" id="IPR007185">
    <property type="entry name" value="DNA_pol_a/d/e_bsu"/>
</dbReference>
<protein>
    <recommendedName>
        <fullName evidence="3">DNA polymerase alpha subunit B</fullName>
    </recommendedName>
</protein>
<comment type="similarity">
    <text evidence="2">Belongs to the DNA polymerase alpha subunit B family.</text>
</comment>
<evidence type="ECO:0000256" key="4">
    <source>
        <dbReference type="ARBA" id="ARBA00022705"/>
    </source>
</evidence>
<dbReference type="Proteomes" id="UP001458880">
    <property type="component" value="Unassembled WGS sequence"/>
</dbReference>
<dbReference type="InterPro" id="IPR016722">
    <property type="entry name" value="DNA_pol_alpha_bsu"/>
</dbReference>
<keyword evidence="11" id="KW-1185">Reference proteome</keyword>
<accession>A0AAW1LVH8</accession>
<dbReference type="PANTHER" id="PTHR23061">
    <property type="entry name" value="DNA POLYMERASE 2 ALPHA 70 KDA SUBUNIT"/>
    <property type="match status" value="1"/>
</dbReference>
<evidence type="ECO:0000256" key="5">
    <source>
        <dbReference type="ARBA" id="ARBA00023242"/>
    </source>
</evidence>
<evidence type="ECO:0000313" key="10">
    <source>
        <dbReference type="EMBL" id="KAK9738231.1"/>
    </source>
</evidence>
<keyword evidence="5" id="KW-0539">Nucleus</keyword>
<dbReference type="Gene3D" id="3.60.21.60">
    <property type="match status" value="2"/>
</dbReference>
<name>A0AAW1LVH8_POPJA</name>
<gene>
    <name evidence="10" type="ORF">QE152_g10059</name>
</gene>
<dbReference type="GO" id="GO:0006270">
    <property type="term" value="P:DNA replication initiation"/>
    <property type="evidence" value="ECO:0007669"/>
    <property type="project" value="TreeGrafter"/>
</dbReference>
<dbReference type="PANTHER" id="PTHR23061:SF12">
    <property type="entry name" value="DNA POLYMERASE ALPHA SUBUNIT B"/>
    <property type="match status" value="1"/>
</dbReference>
<evidence type="ECO:0000259" key="7">
    <source>
        <dbReference type="Pfam" id="PF04042"/>
    </source>
</evidence>
<feature type="compositionally biased region" description="Basic and acidic residues" evidence="6">
    <location>
        <begin position="86"/>
        <end position="103"/>
    </location>
</feature>
<evidence type="ECO:0000256" key="2">
    <source>
        <dbReference type="ARBA" id="ARBA00007299"/>
    </source>
</evidence>
<feature type="domain" description="DNA polymerase alpha subunit B N-terminal" evidence="8">
    <location>
        <begin position="5"/>
        <end position="71"/>
    </location>
</feature>
<dbReference type="GO" id="GO:0005658">
    <property type="term" value="C:alpha DNA polymerase:primase complex"/>
    <property type="evidence" value="ECO:0007669"/>
    <property type="project" value="TreeGrafter"/>
</dbReference>
<feature type="region of interest" description="Disordered" evidence="6">
    <location>
        <begin position="75"/>
        <end position="103"/>
    </location>
</feature>
<evidence type="ECO:0000259" key="9">
    <source>
        <dbReference type="Pfam" id="PF22062"/>
    </source>
</evidence>
<keyword evidence="4" id="KW-0235">DNA replication</keyword>
<evidence type="ECO:0000259" key="8">
    <source>
        <dbReference type="Pfam" id="PF08418"/>
    </source>
</evidence>